<sequence>MRVRGTGRAIRVGLRRNIVGLRREIRVFRHGNEAFRPCSHDHDGRRLITGPGPALGGRVTGLRDRGRVGRTGLTVFHRDGGSLMSELDDFRASREARREATRPGRHYDPGAYLAEQRIRESILLAGREQRRAEEAIRRRTAASRVAEATAEARAAAPAAMPTGSPLPRPGEGRPREGRPGEERLGAGRPGAGRPARTTDARHGTEAEAGAGVESGLRARRTRRAHAMPAERPARRRWFSLRRGHA</sequence>
<dbReference type="AlphaFoldDB" id="A0A221W1D9"/>
<dbReference type="EMBL" id="CP022521">
    <property type="protein sequence ID" value="ASO19615.1"/>
    <property type="molecule type" value="Genomic_DNA"/>
</dbReference>
<evidence type="ECO:0000313" key="2">
    <source>
        <dbReference type="EMBL" id="ASO19615.1"/>
    </source>
</evidence>
<feature type="region of interest" description="Disordered" evidence="1">
    <location>
        <begin position="128"/>
        <end position="245"/>
    </location>
</feature>
<accession>A0A221W1D9</accession>
<feature type="compositionally biased region" description="Basic and acidic residues" evidence="1">
    <location>
        <begin position="170"/>
        <end position="185"/>
    </location>
</feature>
<evidence type="ECO:0000313" key="3">
    <source>
        <dbReference type="Proteomes" id="UP000204221"/>
    </source>
</evidence>
<proteinExistence type="predicted"/>
<feature type="compositionally biased region" description="Basic residues" evidence="1">
    <location>
        <begin position="233"/>
        <end position="245"/>
    </location>
</feature>
<evidence type="ECO:0000256" key="1">
    <source>
        <dbReference type="SAM" id="MobiDB-lite"/>
    </source>
</evidence>
<dbReference type="KEGG" id="ahg:AHOG_09855"/>
<dbReference type="Proteomes" id="UP000204221">
    <property type="component" value="Chromosome"/>
</dbReference>
<feature type="compositionally biased region" description="Basic and acidic residues" evidence="1">
    <location>
        <begin position="128"/>
        <end position="137"/>
    </location>
</feature>
<name>A0A221W1D9_9PSEU</name>
<protein>
    <submittedName>
        <fullName evidence="2">Uncharacterized protein</fullName>
    </submittedName>
</protein>
<gene>
    <name evidence="2" type="ORF">AHOG_09855</name>
</gene>
<feature type="compositionally biased region" description="Basic and acidic residues" evidence="1">
    <location>
        <begin position="196"/>
        <end position="205"/>
    </location>
</feature>
<organism evidence="2 3">
    <name type="scientific">Actinoalloteichus hoggarensis</name>
    <dbReference type="NCBI Taxonomy" id="1470176"/>
    <lineage>
        <taxon>Bacteria</taxon>
        <taxon>Bacillati</taxon>
        <taxon>Actinomycetota</taxon>
        <taxon>Actinomycetes</taxon>
        <taxon>Pseudonocardiales</taxon>
        <taxon>Pseudonocardiaceae</taxon>
        <taxon>Actinoalloteichus</taxon>
    </lineage>
</organism>
<keyword evidence="3" id="KW-1185">Reference proteome</keyword>
<feature type="compositionally biased region" description="Low complexity" evidence="1">
    <location>
        <begin position="142"/>
        <end position="159"/>
    </location>
</feature>
<reference evidence="2 3" key="1">
    <citation type="submission" date="2017-07" db="EMBL/GenBank/DDBJ databases">
        <title>Complete genome sequence of Actinoalloteichus hoggarensis DSM 45943, type strain of Actinoalloteichus hoggarensis.</title>
        <authorList>
            <person name="Ruckert C."/>
            <person name="Nouioui I."/>
            <person name="Willmese J."/>
            <person name="van Wezel G."/>
            <person name="Klenk H.-P."/>
            <person name="Kalinowski J."/>
            <person name="Zotchev S.B."/>
        </authorList>
    </citation>
    <scope>NUCLEOTIDE SEQUENCE [LARGE SCALE GENOMIC DNA]</scope>
    <source>
        <strain evidence="2 3">DSM 45943</strain>
    </source>
</reference>